<evidence type="ECO:0000313" key="2">
    <source>
        <dbReference type="EMBL" id="EPY28719.1"/>
    </source>
</evidence>
<feature type="region of interest" description="Disordered" evidence="1">
    <location>
        <begin position="138"/>
        <end position="157"/>
    </location>
</feature>
<organism evidence="2 3">
    <name type="scientific">Strigomonas culicis</name>
    <dbReference type="NCBI Taxonomy" id="28005"/>
    <lineage>
        <taxon>Eukaryota</taxon>
        <taxon>Discoba</taxon>
        <taxon>Euglenozoa</taxon>
        <taxon>Kinetoplastea</taxon>
        <taxon>Metakinetoplastina</taxon>
        <taxon>Trypanosomatida</taxon>
        <taxon>Trypanosomatidae</taxon>
        <taxon>Strigomonadinae</taxon>
        <taxon>Strigomonas</taxon>
    </lineage>
</organism>
<dbReference type="EMBL" id="ATMH01004915">
    <property type="protein sequence ID" value="EPY28719.1"/>
    <property type="molecule type" value="Genomic_DNA"/>
</dbReference>
<accession>S9UIZ9</accession>
<dbReference type="OrthoDB" id="276203at2759"/>
<evidence type="ECO:0000256" key="1">
    <source>
        <dbReference type="SAM" id="MobiDB-lite"/>
    </source>
</evidence>
<feature type="region of interest" description="Disordered" evidence="1">
    <location>
        <begin position="29"/>
        <end position="48"/>
    </location>
</feature>
<evidence type="ECO:0000313" key="3">
    <source>
        <dbReference type="Proteomes" id="UP000015354"/>
    </source>
</evidence>
<gene>
    <name evidence="2" type="ORF">STCU_04915</name>
</gene>
<comment type="caution">
    <text evidence="2">The sequence shown here is derived from an EMBL/GenBank/DDBJ whole genome shotgun (WGS) entry which is preliminary data.</text>
</comment>
<proteinExistence type="predicted"/>
<dbReference type="Proteomes" id="UP000015354">
    <property type="component" value="Unassembled WGS sequence"/>
</dbReference>
<feature type="compositionally biased region" description="Low complexity" evidence="1">
    <location>
        <begin position="36"/>
        <end position="48"/>
    </location>
</feature>
<keyword evidence="3" id="KW-1185">Reference proteome</keyword>
<reference evidence="2 3" key="1">
    <citation type="journal article" date="2013" name="PLoS ONE">
        <title>Predicting the Proteins of Angomonas deanei, Strigomonas culicis and Their Respective Endosymbionts Reveals New Aspects of the Trypanosomatidae Family.</title>
        <authorList>
            <person name="Motta M.C."/>
            <person name="Martins A.C."/>
            <person name="de Souza S.S."/>
            <person name="Catta-Preta C.M."/>
            <person name="Silva R."/>
            <person name="Klein C.C."/>
            <person name="de Almeida L.G."/>
            <person name="de Lima Cunha O."/>
            <person name="Ciapina L.P."/>
            <person name="Brocchi M."/>
            <person name="Colabardini A.C."/>
            <person name="de Araujo Lima B."/>
            <person name="Machado C.R."/>
            <person name="de Almeida Soares C.M."/>
            <person name="Probst C.M."/>
            <person name="de Menezes C.B."/>
            <person name="Thompson C.E."/>
            <person name="Bartholomeu D.C."/>
            <person name="Gradia D.F."/>
            <person name="Pavoni D.P."/>
            <person name="Grisard E.C."/>
            <person name="Fantinatti-Garboggini F."/>
            <person name="Marchini F.K."/>
            <person name="Rodrigues-Luiz G.F."/>
            <person name="Wagner G."/>
            <person name="Goldman G.H."/>
            <person name="Fietto J.L."/>
            <person name="Elias M.C."/>
            <person name="Goldman M.H."/>
            <person name="Sagot M.F."/>
            <person name="Pereira M."/>
            <person name="Stoco P.H."/>
            <person name="de Mendonca-Neto R.P."/>
            <person name="Teixeira S.M."/>
            <person name="Maciel T.E."/>
            <person name="de Oliveira Mendes T.A."/>
            <person name="Urmenyi T.P."/>
            <person name="de Souza W."/>
            <person name="Schenkman S."/>
            <person name="de Vasconcelos A.T."/>
        </authorList>
    </citation>
    <scope>NUCLEOTIDE SEQUENCE [LARGE SCALE GENOMIC DNA]</scope>
</reference>
<dbReference type="AlphaFoldDB" id="S9UIZ9"/>
<sequence>MESQDEKTRLAQEKADADFARQLQEQMNQEVEEVAVEAPAEPSAPEPSLNNGILTVACSACTFENQVKKPVPGKQYKCVQCRTNLPVPQDLLPAPHPEKITIIECSICHVDNRIPNRKADAMLCGSCFQELGSKLTPQDAVPQQQQGQEQEQAQPPVEESRTVQVRCGQCSAVNAVQVLIDATVIQFECGSCDTINEVSL</sequence>
<name>S9UIZ9_9TRYP</name>
<protein>
    <submittedName>
        <fullName evidence="2">Uncharacterized protein</fullName>
    </submittedName>
</protein>